<dbReference type="KEGG" id="sgr:SGR_671"/>
<organism evidence="2 3">
    <name type="scientific">Streptomyces griseus subsp. griseus (strain JCM 4626 / CBS 651.72 / NBRC 13350 / KCC S-0626 / ISP 5235)</name>
    <dbReference type="NCBI Taxonomy" id="455632"/>
    <lineage>
        <taxon>Bacteria</taxon>
        <taxon>Bacillati</taxon>
        <taxon>Actinomycetota</taxon>
        <taxon>Actinomycetes</taxon>
        <taxon>Kitasatosporales</taxon>
        <taxon>Streptomycetaceae</taxon>
        <taxon>Streptomyces</taxon>
    </lineage>
</organism>
<protein>
    <submittedName>
        <fullName evidence="2">Uncharacterized protein</fullName>
    </submittedName>
</protein>
<dbReference type="AlphaFoldDB" id="B1VRT2"/>
<sequence>MRRLIVLPRSNGSVSHPRAPRRHPDRFFPHEGDHVVIATGAEARSGRDHGPAITRVRTADGHQPPGTEHFTSMGGRPTGRP</sequence>
<name>B1VRT2_STRGG</name>
<feature type="region of interest" description="Disordered" evidence="1">
    <location>
        <begin position="42"/>
        <end position="81"/>
    </location>
</feature>
<dbReference type="EMBL" id="AP009493">
    <property type="protein sequence ID" value="BAG17500.1"/>
    <property type="molecule type" value="Genomic_DNA"/>
</dbReference>
<proteinExistence type="predicted"/>
<reference evidence="3" key="1">
    <citation type="journal article" date="2008" name="J. Bacteriol.">
        <title>Genome sequence of the streptomycin-producing microorganism Streptomyces griseus IFO 13350.</title>
        <authorList>
            <person name="Ohnishi Y."/>
            <person name="Ishikawa J."/>
            <person name="Hara H."/>
            <person name="Suzuki H."/>
            <person name="Ikenoya M."/>
            <person name="Ikeda H."/>
            <person name="Yamashita A."/>
            <person name="Hattori M."/>
            <person name="Horinouchi S."/>
        </authorList>
    </citation>
    <scope>NUCLEOTIDE SEQUENCE [LARGE SCALE GENOMIC DNA]</scope>
    <source>
        <strain evidence="3">JCM 4626 / NBRC 13350</strain>
    </source>
</reference>
<accession>B1VRT2</accession>
<dbReference type="HOGENOM" id="CLU_2572366_0_0_11"/>
<dbReference type="eggNOG" id="COG0223">
    <property type="taxonomic scope" value="Bacteria"/>
</dbReference>
<feature type="region of interest" description="Disordered" evidence="1">
    <location>
        <begin position="1"/>
        <end position="29"/>
    </location>
</feature>
<dbReference type="Proteomes" id="UP000001685">
    <property type="component" value="Chromosome"/>
</dbReference>
<evidence type="ECO:0000256" key="1">
    <source>
        <dbReference type="SAM" id="MobiDB-lite"/>
    </source>
</evidence>
<evidence type="ECO:0000313" key="3">
    <source>
        <dbReference type="Proteomes" id="UP000001685"/>
    </source>
</evidence>
<evidence type="ECO:0000313" key="2">
    <source>
        <dbReference type="EMBL" id="BAG17500.1"/>
    </source>
</evidence>
<gene>
    <name evidence="2" type="ordered locus">SGR_671</name>
</gene>